<evidence type="ECO:0000256" key="1">
    <source>
        <dbReference type="SAM" id="MobiDB-lite"/>
    </source>
</evidence>
<evidence type="ECO:0000313" key="3">
    <source>
        <dbReference type="Proteomes" id="UP001162131"/>
    </source>
</evidence>
<dbReference type="Proteomes" id="UP001162131">
    <property type="component" value="Unassembled WGS sequence"/>
</dbReference>
<evidence type="ECO:0000313" key="2">
    <source>
        <dbReference type="EMBL" id="CAG9320158.1"/>
    </source>
</evidence>
<accession>A0AAU9J880</accession>
<gene>
    <name evidence="2" type="ORF">BSTOLATCC_MIC25393</name>
</gene>
<dbReference type="AlphaFoldDB" id="A0AAU9J880"/>
<sequence>MQDSSLKEPISKIDRNLSIELKTEHPLLQLLSPELKKILTSQKSVSLYHSKWHKKGGIPSLFPGKIIITKEQPEFIQWTWPHELHKNMISLYDIKYSQSKKSGFLQDSAALDILVSFMLPKNPVSPSVIIAIVTGEDTLIVIFEDEEACKKWKSGLRTILSLIEPSPMEPDAELTWKQSFILPQSSLDSLAFGYMFDFSEPNPPNESWRELKVTFVNEDESSHYEYLVYDRNQENLYDSLNEILGCIETHINYPNREMMKEFLQDITRWEIKTRNEKIDAYASIKNKSVQFSHYKGSYKRRIRDEYLDVDEDKLSKEIVKEMKHYEKFDYGDRVTDAFQLIFMQKLAIGLETHIVAKESKNRRKQKSKTSNPVTSKEKQESGTIENSQVEIEEKLDAIMLKRTETHYLEEENNEKVKEKGSLQSFRDACECIIF</sequence>
<comment type="caution">
    <text evidence="2">The sequence shown here is derived from an EMBL/GenBank/DDBJ whole genome shotgun (WGS) entry which is preliminary data.</text>
</comment>
<protein>
    <recommendedName>
        <fullName evidence="4">PH domain-containing protein</fullName>
    </recommendedName>
</protein>
<name>A0AAU9J880_9CILI</name>
<dbReference type="EMBL" id="CAJZBQ010000024">
    <property type="protein sequence ID" value="CAG9320158.1"/>
    <property type="molecule type" value="Genomic_DNA"/>
</dbReference>
<evidence type="ECO:0008006" key="4">
    <source>
        <dbReference type="Google" id="ProtNLM"/>
    </source>
</evidence>
<keyword evidence="3" id="KW-1185">Reference proteome</keyword>
<reference evidence="2" key="1">
    <citation type="submission" date="2021-09" db="EMBL/GenBank/DDBJ databases">
        <authorList>
            <consortium name="AG Swart"/>
            <person name="Singh M."/>
            <person name="Singh A."/>
            <person name="Seah K."/>
            <person name="Emmerich C."/>
        </authorList>
    </citation>
    <scope>NUCLEOTIDE SEQUENCE</scope>
    <source>
        <strain evidence="2">ATCC30299</strain>
    </source>
</reference>
<organism evidence="2 3">
    <name type="scientific">Blepharisma stoltei</name>
    <dbReference type="NCBI Taxonomy" id="1481888"/>
    <lineage>
        <taxon>Eukaryota</taxon>
        <taxon>Sar</taxon>
        <taxon>Alveolata</taxon>
        <taxon>Ciliophora</taxon>
        <taxon>Postciliodesmatophora</taxon>
        <taxon>Heterotrichea</taxon>
        <taxon>Heterotrichida</taxon>
        <taxon>Blepharismidae</taxon>
        <taxon>Blepharisma</taxon>
    </lineage>
</organism>
<proteinExistence type="predicted"/>
<feature type="region of interest" description="Disordered" evidence="1">
    <location>
        <begin position="359"/>
        <end position="386"/>
    </location>
</feature>